<dbReference type="EMBL" id="JAUDFV010000025">
    <property type="protein sequence ID" value="KAL2738760.1"/>
    <property type="molecule type" value="Genomic_DNA"/>
</dbReference>
<accession>A0ABD2C1N8</accession>
<organism evidence="1 2">
    <name type="scientific">Vespula squamosa</name>
    <name type="common">Southern yellow jacket</name>
    <name type="synonym">Wasp</name>
    <dbReference type="NCBI Taxonomy" id="30214"/>
    <lineage>
        <taxon>Eukaryota</taxon>
        <taxon>Metazoa</taxon>
        <taxon>Ecdysozoa</taxon>
        <taxon>Arthropoda</taxon>
        <taxon>Hexapoda</taxon>
        <taxon>Insecta</taxon>
        <taxon>Pterygota</taxon>
        <taxon>Neoptera</taxon>
        <taxon>Endopterygota</taxon>
        <taxon>Hymenoptera</taxon>
        <taxon>Apocrita</taxon>
        <taxon>Aculeata</taxon>
        <taxon>Vespoidea</taxon>
        <taxon>Vespidae</taxon>
        <taxon>Vespinae</taxon>
        <taxon>Vespula</taxon>
    </lineage>
</organism>
<name>A0ABD2C1N8_VESSQ</name>
<reference evidence="1 2" key="1">
    <citation type="journal article" date="2024" name="Ann. Entomol. Soc. Am.">
        <title>Genomic analyses of the southern and eastern yellowjacket wasps (Hymenoptera: Vespidae) reveal evolutionary signatures of social life.</title>
        <authorList>
            <person name="Catto M.A."/>
            <person name="Caine P.B."/>
            <person name="Orr S.E."/>
            <person name="Hunt B.G."/>
            <person name="Goodisman M.A.D."/>
        </authorList>
    </citation>
    <scope>NUCLEOTIDE SEQUENCE [LARGE SCALE GENOMIC DNA]</scope>
    <source>
        <strain evidence="1">233</strain>
        <tissue evidence="1">Head and thorax</tissue>
    </source>
</reference>
<gene>
    <name evidence="1" type="ORF">V1478_001326</name>
</gene>
<comment type="caution">
    <text evidence="1">The sequence shown here is derived from an EMBL/GenBank/DDBJ whole genome shotgun (WGS) entry which is preliminary data.</text>
</comment>
<dbReference type="Proteomes" id="UP001607302">
    <property type="component" value="Unassembled WGS sequence"/>
</dbReference>
<dbReference type="AlphaFoldDB" id="A0ABD2C1N8"/>
<keyword evidence="2" id="KW-1185">Reference proteome</keyword>
<proteinExistence type="predicted"/>
<evidence type="ECO:0000313" key="2">
    <source>
        <dbReference type="Proteomes" id="UP001607302"/>
    </source>
</evidence>
<evidence type="ECO:0000313" key="1">
    <source>
        <dbReference type="EMBL" id="KAL2738760.1"/>
    </source>
</evidence>
<sequence length="78" mass="8969">MFFGVGDDSCFKRRSVSLHNIGQGGGRLTQPFCPRRRIIEWCINLNNRIAFYSDSKLRRMLVPLAWIEPDASRTGKPD</sequence>
<protein>
    <submittedName>
        <fullName evidence="1">Uncharacterized protein</fullName>
    </submittedName>
</protein>